<dbReference type="EMBL" id="JABSTU010000003">
    <property type="protein sequence ID" value="KAH8036203.1"/>
    <property type="molecule type" value="Genomic_DNA"/>
</dbReference>
<keyword evidence="2" id="KW-1185">Reference proteome</keyword>
<sequence length="98" mass="11161">MLAAPAMKATGNSVLCDQLLYLDLSWTEIEDLFLGYRAPRQRVWKSAGGHIDINKIDQHAFRRQFRFYKEDLQVLTEALEIPIIRSSQGVTVPGQEAL</sequence>
<reference evidence="1" key="1">
    <citation type="journal article" date="2020" name="Cell">
        <title>Large-Scale Comparative Analyses of Tick Genomes Elucidate Their Genetic Diversity and Vector Capacities.</title>
        <authorList>
            <consortium name="Tick Genome and Microbiome Consortium (TIGMIC)"/>
            <person name="Jia N."/>
            <person name="Wang J."/>
            <person name="Shi W."/>
            <person name="Du L."/>
            <person name="Sun Y."/>
            <person name="Zhan W."/>
            <person name="Jiang J.F."/>
            <person name="Wang Q."/>
            <person name="Zhang B."/>
            <person name="Ji P."/>
            <person name="Bell-Sakyi L."/>
            <person name="Cui X.M."/>
            <person name="Yuan T.T."/>
            <person name="Jiang B.G."/>
            <person name="Yang W.F."/>
            <person name="Lam T.T."/>
            <person name="Chang Q.C."/>
            <person name="Ding S.J."/>
            <person name="Wang X.J."/>
            <person name="Zhu J.G."/>
            <person name="Ruan X.D."/>
            <person name="Zhao L."/>
            <person name="Wei J.T."/>
            <person name="Ye R.Z."/>
            <person name="Que T.C."/>
            <person name="Du C.H."/>
            <person name="Zhou Y.H."/>
            <person name="Cheng J.X."/>
            <person name="Dai P.F."/>
            <person name="Guo W.B."/>
            <person name="Han X.H."/>
            <person name="Huang E.J."/>
            <person name="Li L.F."/>
            <person name="Wei W."/>
            <person name="Gao Y.C."/>
            <person name="Liu J.Z."/>
            <person name="Shao H.Z."/>
            <person name="Wang X."/>
            <person name="Wang C.C."/>
            <person name="Yang T.C."/>
            <person name="Huo Q.B."/>
            <person name="Li W."/>
            <person name="Chen H.Y."/>
            <person name="Chen S.E."/>
            <person name="Zhou L.G."/>
            <person name="Ni X.B."/>
            <person name="Tian J.H."/>
            <person name="Sheng Y."/>
            <person name="Liu T."/>
            <person name="Pan Y.S."/>
            <person name="Xia L.Y."/>
            <person name="Li J."/>
            <person name="Zhao F."/>
            <person name="Cao W.C."/>
        </authorList>
    </citation>
    <scope>NUCLEOTIDE SEQUENCE</scope>
    <source>
        <strain evidence="1">Rmic-2018</strain>
    </source>
</reference>
<dbReference type="AlphaFoldDB" id="A0A9J6ENZ7"/>
<dbReference type="Proteomes" id="UP000821866">
    <property type="component" value="Chromosome 11"/>
</dbReference>
<protein>
    <submittedName>
        <fullName evidence="1">Uncharacterized protein</fullName>
    </submittedName>
</protein>
<evidence type="ECO:0000313" key="2">
    <source>
        <dbReference type="Proteomes" id="UP000821866"/>
    </source>
</evidence>
<comment type="caution">
    <text evidence="1">The sequence shown here is derived from an EMBL/GenBank/DDBJ whole genome shotgun (WGS) entry which is preliminary data.</text>
</comment>
<reference evidence="1" key="2">
    <citation type="submission" date="2021-09" db="EMBL/GenBank/DDBJ databases">
        <authorList>
            <person name="Jia N."/>
            <person name="Wang J."/>
            <person name="Shi W."/>
            <person name="Du L."/>
            <person name="Sun Y."/>
            <person name="Zhan W."/>
            <person name="Jiang J."/>
            <person name="Wang Q."/>
            <person name="Zhang B."/>
            <person name="Ji P."/>
            <person name="Sakyi L.B."/>
            <person name="Cui X."/>
            <person name="Yuan T."/>
            <person name="Jiang B."/>
            <person name="Yang W."/>
            <person name="Lam T.T.-Y."/>
            <person name="Chang Q."/>
            <person name="Ding S."/>
            <person name="Wang X."/>
            <person name="Zhu J."/>
            <person name="Ruan X."/>
            <person name="Zhao L."/>
            <person name="Wei J."/>
            <person name="Que T."/>
            <person name="Du C."/>
            <person name="Cheng J."/>
            <person name="Dai P."/>
            <person name="Han X."/>
            <person name="Huang E."/>
            <person name="Gao Y."/>
            <person name="Liu J."/>
            <person name="Shao H."/>
            <person name="Ye R."/>
            <person name="Li L."/>
            <person name="Wei W."/>
            <person name="Wang X."/>
            <person name="Wang C."/>
            <person name="Huo Q."/>
            <person name="Li W."/>
            <person name="Guo W."/>
            <person name="Chen H."/>
            <person name="Chen S."/>
            <person name="Zhou L."/>
            <person name="Zhou L."/>
            <person name="Ni X."/>
            <person name="Tian J."/>
            <person name="Zhou Y."/>
            <person name="Sheng Y."/>
            <person name="Liu T."/>
            <person name="Pan Y."/>
            <person name="Xia L."/>
            <person name="Li J."/>
            <person name="Zhao F."/>
            <person name="Cao W."/>
        </authorList>
    </citation>
    <scope>NUCLEOTIDE SEQUENCE</scope>
    <source>
        <strain evidence="1">Rmic-2018</strain>
        <tissue evidence="1">Larvae</tissue>
    </source>
</reference>
<accession>A0A9J6ENZ7</accession>
<gene>
    <name evidence="1" type="ORF">HPB51_020024</name>
</gene>
<evidence type="ECO:0000313" key="1">
    <source>
        <dbReference type="EMBL" id="KAH8036203.1"/>
    </source>
</evidence>
<name>A0A9J6ENZ7_RHIMP</name>
<dbReference type="VEuPathDB" id="VectorBase:LOC119169750"/>
<proteinExistence type="predicted"/>
<organism evidence="1 2">
    <name type="scientific">Rhipicephalus microplus</name>
    <name type="common">Cattle tick</name>
    <name type="synonym">Boophilus microplus</name>
    <dbReference type="NCBI Taxonomy" id="6941"/>
    <lineage>
        <taxon>Eukaryota</taxon>
        <taxon>Metazoa</taxon>
        <taxon>Ecdysozoa</taxon>
        <taxon>Arthropoda</taxon>
        <taxon>Chelicerata</taxon>
        <taxon>Arachnida</taxon>
        <taxon>Acari</taxon>
        <taxon>Parasitiformes</taxon>
        <taxon>Ixodida</taxon>
        <taxon>Ixodoidea</taxon>
        <taxon>Ixodidae</taxon>
        <taxon>Rhipicephalinae</taxon>
        <taxon>Rhipicephalus</taxon>
        <taxon>Boophilus</taxon>
    </lineage>
</organism>